<name>A0A5C3KG52_COPMA</name>
<dbReference type="STRING" id="230819.A0A5C3KG52"/>
<sequence length="91" mass="10278">NGTTLRRHTLRDVLHVPDAPNCLLSVSRFDDAGGKIEFESGKCILKDKNGRIVGAGHKHGRLYRLKARAQLLGQERTNYAASIKLTWDQWH</sequence>
<keyword evidence="2" id="KW-1185">Reference proteome</keyword>
<evidence type="ECO:0000313" key="1">
    <source>
        <dbReference type="EMBL" id="TFK18643.1"/>
    </source>
</evidence>
<dbReference type="OrthoDB" id="3340343at2759"/>
<feature type="non-terminal residue" evidence="1">
    <location>
        <position position="91"/>
    </location>
</feature>
<protein>
    <submittedName>
        <fullName evidence="1">Uncharacterized protein</fullName>
    </submittedName>
</protein>
<feature type="non-terminal residue" evidence="1">
    <location>
        <position position="1"/>
    </location>
</feature>
<evidence type="ECO:0000313" key="2">
    <source>
        <dbReference type="Proteomes" id="UP000307440"/>
    </source>
</evidence>
<proteinExistence type="predicted"/>
<dbReference type="Proteomes" id="UP000307440">
    <property type="component" value="Unassembled WGS sequence"/>
</dbReference>
<reference evidence="1 2" key="1">
    <citation type="journal article" date="2019" name="Nat. Ecol. Evol.">
        <title>Megaphylogeny resolves global patterns of mushroom evolution.</title>
        <authorList>
            <person name="Varga T."/>
            <person name="Krizsan K."/>
            <person name="Foldi C."/>
            <person name="Dima B."/>
            <person name="Sanchez-Garcia M."/>
            <person name="Sanchez-Ramirez S."/>
            <person name="Szollosi G.J."/>
            <person name="Szarkandi J.G."/>
            <person name="Papp V."/>
            <person name="Albert L."/>
            <person name="Andreopoulos W."/>
            <person name="Angelini C."/>
            <person name="Antonin V."/>
            <person name="Barry K.W."/>
            <person name="Bougher N.L."/>
            <person name="Buchanan P."/>
            <person name="Buyck B."/>
            <person name="Bense V."/>
            <person name="Catcheside P."/>
            <person name="Chovatia M."/>
            <person name="Cooper J."/>
            <person name="Damon W."/>
            <person name="Desjardin D."/>
            <person name="Finy P."/>
            <person name="Geml J."/>
            <person name="Haridas S."/>
            <person name="Hughes K."/>
            <person name="Justo A."/>
            <person name="Karasinski D."/>
            <person name="Kautmanova I."/>
            <person name="Kiss B."/>
            <person name="Kocsube S."/>
            <person name="Kotiranta H."/>
            <person name="LaButti K.M."/>
            <person name="Lechner B.E."/>
            <person name="Liimatainen K."/>
            <person name="Lipzen A."/>
            <person name="Lukacs Z."/>
            <person name="Mihaltcheva S."/>
            <person name="Morgado L.N."/>
            <person name="Niskanen T."/>
            <person name="Noordeloos M.E."/>
            <person name="Ohm R.A."/>
            <person name="Ortiz-Santana B."/>
            <person name="Ovrebo C."/>
            <person name="Racz N."/>
            <person name="Riley R."/>
            <person name="Savchenko A."/>
            <person name="Shiryaev A."/>
            <person name="Soop K."/>
            <person name="Spirin V."/>
            <person name="Szebenyi C."/>
            <person name="Tomsovsky M."/>
            <person name="Tulloss R.E."/>
            <person name="Uehling J."/>
            <person name="Grigoriev I.V."/>
            <person name="Vagvolgyi C."/>
            <person name="Papp T."/>
            <person name="Martin F.M."/>
            <person name="Miettinen O."/>
            <person name="Hibbett D.S."/>
            <person name="Nagy L.G."/>
        </authorList>
    </citation>
    <scope>NUCLEOTIDE SEQUENCE [LARGE SCALE GENOMIC DNA]</scope>
    <source>
        <strain evidence="1 2">CBS 121175</strain>
    </source>
</reference>
<gene>
    <name evidence="1" type="ORF">FA15DRAFT_550898</name>
</gene>
<organism evidence="1 2">
    <name type="scientific">Coprinopsis marcescibilis</name>
    <name type="common">Agaric fungus</name>
    <name type="synonym">Psathyrella marcescibilis</name>
    <dbReference type="NCBI Taxonomy" id="230819"/>
    <lineage>
        <taxon>Eukaryota</taxon>
        <taxon>Fungi</taxon>
        <taxon>Dikarya</taxon>
        <taxon>Basidiomycota</taxon>
        <taxon>Agaricomycotina</taxon>
        <taxon>Agaricomycetes</taxon>
        <taxon>Agaricomycetidae</taxon>
        <taxon>Agaricales</taxon>
        <taxon>Agaricineae</taxon>
        <taxon>Psathyrellaceae</taxon>
        <taxon>Coprinopsis</taxon>
    </lineage>
</organism>
<dbReference type="AlphaFoldDB" id="A0A5C3KG52"/>
<dbReference type="EMBL" id="ML210387">
    <property type="protein sequence ID" value="TFK18643.1"/>
    <property type="molecule type" value="Genomic_DNA"/>
</dbReference>
<accession>A0A5C3KG52</accession>